<organism evidence="1 2">
    <name type="scientific">Pseudomonas oryzihabitans</name>
    <dbReference type="NCBI Taxonomy" id="47885"/>
    <lineage>
        <taxon>Bacteria</taxon>
        <taxon>Pseudomonadati</taxon>
        <taxon>Pseudomonadota</taxon>
        <taxon>Gammaproteobacteria</taxon>
        <taxon>Pseudomonadales</taxon>
        <taxon>Pseudomonadaceae</taxon>
        <taxon>Pseudomonas</taxon>
    </lineage>
</organism>
<dbReference type="EMBL" id="LWCR01000003">
    <property type="protein sequence ID" value="OAN31780.1"/>
    <property type="molecule type" value="Genomic_DNA"/>
</dbReference>
<comment type="caution">
    <text evidence="1">The sequence shown here is derived from an EMBL/GenBank/DDBJ whole genome shotgun (WGS) entry which is preliminary data.</text>
</comment>
<evidence type="ECO:0000313" key="2">
    <source>
        <dbReference type="Proteomes" id="UP000078356"/>
    </source>
</evidence>
<dbReference type="AlphaFoldDB" id="A0A178LKZ4"/>
<accession>A0A178LKZ4</accession>
<protein>
    <submittedName>
        <fullName evidence="1">Uncharacterized protein</fullName>
    </submittedName>
</protein>
<sequence>MREIANAGTIGSFTAKIIRELIDRIRNGEEVSPSQISVIGDPALRKQLMAMLNEQIRKD</sequence>
<reference evidence="1 2" key="1">
    <citation type="submission" date="2016-04" db="EMBL/GenBank/DDBJ databases">
        <title>Draft Genome Sequences of Staphylococcus capitis Strain H36, S. capitis Strain H65, S. cohnii Strain H62, S. hominis Strain H69, Mycobacterium iranicum Strain H39, Plantibacter sp. Strain H53, Pseudomonas oryzihabitans Strain H72, and Microbacterium sp. Strain H83, isolated from residential settings.</title>
        <authorList>
            <person name="Lymperopoulou D."/>
            <person name="Adams R.I."/>
            <person name="Lindow S."/>
            <person name="Coil D.A."/>
            <person name="Jospin G."/>
            <person name="Eisen J.A."/>
        </authorList>
    </citation>
    <scope>NUCLEOTIDE SEQUENCE [LARGE SCALE GENOMIC DNA]</scope>
    <source>
        <strain evidence="1 2">H72</strain>
    </source>
</reference>
<gene>
    <name evidence="1" type="ORF">A4V15_12030</name>
</gene>
<name>A0A178LKZ4_9PSED</name>
<evidence type="ECO:0000313" key="1">
    <source>
        <dbReference type="EMBL" id="OAN31780.1"/>
    </source>
</evidence>
<dbReference type="Proteomes" id="UP000078356">
    <property type="component" value="Unassembled WGS sequence"/>
</dbReference>
<proteinExistence type="predicted"/>